<reference evidence="1" key="2">
    <citation type="journal article" date="2015" name="Data Brief">
        <title>Shoot transcriptome of the giant reed, Arundo donax.</title>
        <authorList>
            <person name="Barrero R.A."/>
            <person name="Guerrero F.D."/>
            <person name="Moolhuijzen P."/>
            <person name="Goolsby J.A."/>
            <person name="Tidwell J."/>
            <person name="Bellgard S.E."/>
            <person name="Bellgard M.I."/>
        </authorList>
    </citation>
    <scope>NUCLEOTIDE SEQUENCE</scope>
    <source>
        <tissue evidence="1">Shoot tissue taken approximately 20 cm above the soil surface</tissue>
    </source>
</reference>
<dbReference type="EMBL" id="GBRH01231368">
    <property type="protein sequence ID" value="JAD66527.1"/>
    <property type="molecule type" value="Transcribed_RNA"/>
</dbReference>
<protein>
    <submittedName>
        <fullName evidence="1">Uncharacterized protein</fullName>
    </submittedName>
</protein>
<dbReference type="AlphaFoldDB" id="A0A0A9C4T7"/>
<accession>A0A0A9C4T7</accession>
<evidence type="ECO:0000313" key="1">
    <source>
        <dbReference type="EMBL" id="JAD66527.1"/>
    </source>
</evidence>
<organism evidence="1">
    <name type="scientific">Arundo donax</name>
    <name type="common">Giant reed</name>
    <name type="synonym">Donax arundinaceus</name>
    <dbReference type="NCBI Taxonomy" id="35708"/>
    <lineage>
        <taxon>Eukaryota</taxon>
        <taxon>Viridiplantae</taxon>
        <taxon>Streptophyta</taxon>
        <taxon>Embryophyta</taxon>
        <taxon>Tracheophyta</taxon>
        <taxon>Spermatophyta</taxon>
        <taxon>Magnoliopsida</taxon>
        <taxon>Liliopsida</taxon>
        <taxon>Poales</taxon>
        <taxon>Poaceae</taxon>
        <taxon>PACMAD clade</taxon>
        <taxon>Arundinoideae</taxon>
        <taxon>Arundineae</taxon>
        <taxon>Arundo</taxon>
    </lineage>
</organism>
<proteinExistence type="predicted"/>
<sequence length="35" mass="3867">MRREACTAADNGCWCAAGRQVNALASPAWEEEERN</sequence>
<reference evidence="1" key="1">
    <citation type="submission" date="2014-09" db="EMBL/GenBank/DDBJ databases">
        <authorList>
            <person name="Magalhaes I.L.F."/>
            <person name="Oliveira U."/>
            <person name="Santos F.R."/>
            <person name="Vidigal T.H.D.A."/>
            <person name="Brescovit A.D."/>
            <person name="Santos A.J."/>
        </authorList>
    </citation>
    <scope>NUCLEOTIDE SEQUENCE</scope>
    <source>
        <tissue evidence="1">Shoot tissue taken approximately 20 cm above the soil surface</tissue>
    </source>
</reference>
<name>A0A0A9C4T7_ARUDO</name>